<evidence type="ECO:0000313" key="3">
    <source>
        <dbReference type="Proteomes" id="UP000735302"/>
    </source>
</evidence>
<proteinExistence type="predicted"/>
<feature type="compositionally biased region" description="Acidic residues" evidence="1">
    <location>
        <begin position="45"/>
        <end position="65"/>
    </location>
</feature>
<comment type="caution">
    <text evidence="2">The sequence shown here is derived from an EMBL/GenBank/DDBJ whole genome shotgun (WGS) entry which is preliminary data.</text>
</comment>
<sequence>MVCIDDSFDNDNIDIMMAVMHSNENHYYSNGIKEDDAFSNNDDFHGDDDDDDDDDDNDDNIDIDVDIYSILE</sequence>
<dbReference type="EMBL" id="BLXT01000370">
    <property type="protein sequence ID" value="GFN76256.1"/>
    <property type="molecule type" value="Genomic_DNA"/>
</dbReference>
<protein>
    <submittedName>
        <fullName evidence="2">Uncharacterized protein</fullName>
    </submittedName>
</protein>
<accession>A0AAV3Y1D5</accession>
<gene>
    <name evidence="2" type="ORF">PoB_000276200</name>
</gene>
<keyword evidence="3" id="KW-1185">Reference proteome</keyword>
<dbReference type="Proteomes" id="UP000735302">
    <property type="component" value="Unassembled WGS sequence"/>
</dbReference>
<feature type="region of interest" description="Disordered" evidence="1">
    <location>
        <begin position="30"/>
        <end position="65"/>
    </location>
</feature>
<name>A0AAV3Y1D5_9GAST</name>
<evidence type="ECO:0000256" key="1">
    <source>
        <dbReference type="SAM" id="MobiDB-lite"/>
    </source>
</evidence>
<evidence type="ECO:0000313" key="2">
    <source>
        <dbReference type="EMBL" id="GFN76256.1"/>
    </source>
</evidence>
<reference evidence="2 3" key="1">
    <citation type="journal article" date="2021" name="Elife">
        <title>Chloroplast acquisition without the gene transfer in kleptoplastic sea slugs, Plakobranchus ocellatus.</title>
        <authorList>
            <person name="Maeda T."/>
            <person name="Takahashi S."/>
            <person name="Yoshida T."/>
            <person name="Shimamura S."/>
            <person name="Takaki Y."/>
            <person name="Nagai Y."/>
            <person name="Toyoda A."/>
            <person name="Suzuki Y."/>
            <person name="Arimoto A."/>
            <person name="Ishii H."/>
            <person name="Satoh N."/>
            <person name="Nishiyama T."/>
            <person name="Hasebe M."/>
            <person name="Maruyama T."/>
            <person name="Minagawa J."/>
            <person name="Obokata J."/>
            <person name="Shigenobu S."/>
        </authorList>
    </citation>
    <scope>NUCLEOTIDE SEQUENCE [LARGE SCALE GENOMIC DNA]</scope>
</reference>
<organism evidence="2 3">
    <name type="scientific">Plakobranchus ocellatus</name>
    <dbReference type="NCBI Taxonomy" id="259542"/>
    <lineage>
        <taxon>Eukaryota</taxon>
        <taxon>Metazoa</taxon>
        <taxon>Spiralia</taxon>
        <taxon>Lophotrochozoa</taxon>
        <taxon>Mollusca</taxon>
        <taxon>Gastropoda</taxon>
        <taxon>Heterobranchia</taxon>
        <taxon>Euthyneura</taxon>
        <taxon>Panpulmonata</taxon>
        <taxon>Sacoglossa</taxon>
        <taxon>Placobranchoidea</taxon>
        <taxon>Plakobranchidae</taxon>
        <taxon>Plakobranchus</taxon>
    </lineage>
</organism>
<dbReference type="AlphaFoldDB" id="A0AAV3Y1D5"/>